<dbReference type="EMBL" id="QGKX02000004">
    <property type="protein sequence ID" value="KAF3599549.1"/>
    <property type="molecule type" value="Genomic_DNA"/>
</dbReference>
<gene>
    <name evidence="1" type="ORF">F2Q69_00037457</name>
</gene>
<dbReference type="AlphaFoldDB" id="A0A8S9SFJ8"/>
<accession>A0A8S9SFJ8</accession>
<protein>
    <submittedName>
        <fullName evidence="1">Uncharacterized protein</fullName>
    </submittedName>
</protein>
<evidence type="ECO:0000313" key="1">
    <source>
        <dbReference type="EMBL" id="KAF3599549.1"/>
    </source>
</evidence>
<name>A0A8S9SFJ8_BRACR</name>
<sequence length="53" mass="6239">MTMDVEGQRGDADKVLRLRRRRPETCSDLYYEPKNTVQVFNSSLKGKKKNNKH</sequence>
<dbReference type="Proteomes" id="UP000712600">
    <property type="component" value="Unassembled WGS sequence"/>
</dbReference>
<organism evidence="1 2">
    <name type="scientific">Brassica cretica</name>
    <name type="common">Mustard</name>
    <dbReference type="NCBI Taxonomy" id="69181"/>
    <lineage>
        <taxon>Eukaryota</taxon>
        <taxon>Viridiplantae</taxon>
        <taxon>Streptophyta</taxon>
        <taxon>Embryophyta</taxon>
        <taxon>Tracheophyta</taxon>
        <taxon>Spermatophyta</taxon>
        <taxon>Magnoliopsida</taxon>
        <taxon>eudicotyledons</taxon>
        <taxon>Gunneridae</taxon>
        <taxon>Pentapetalae</taxon>
        <taxon>rosids</taxon>
        <taxon>malvids</taxon>
        <taxon>Brassicales</taxon>
        <taxon>Brassicaceae</taxon>
        <taxon>Brassiceae</taxon>
        <taxon>Brassica</taxon>
    </lineage>
</organism>
<evidence type="ECO:0000313" key="2">
    <source>
        <dbReference type="Proteomes" id="UP000712600"/>
    </source>
</evidence>
<reference evidence="1" key="1">
    <citation type="submission" date="2019-12" db="EMBL/GenBank/DDBJ databases">
        <title>Genome sequencing and annotation of Brassica cretica.</title>
        <authorList>
            <person name="Studholme D.J."/>
            <person name="Sarris P."/>
        </authorList>
    </citation>
    <scope>NUCLEOTIDE SEQUENCE</scope>
    <source>
        <strain evidence="1">PFS-109/04</strain>
        <tissue evidence="1">Leaf</tissue>
    </source>
</reference>
<proteinExistence type="predicted"/>
<comment type="caution">
    <text evidence="1">The sequence shown here is derived from an EMBL/GenBank/DDBJ whole genome shotgun (WGS) entry which is preliminary data.</text>
</comment>